<dbReference type="RefSeq" id="WP_110576540.1">
    <property type="nucleotide sequence ID" value="NZ_PIPV01000028.1"/>
</dbReference>
<dbReference type="EMBL" id="PIPV01000028">
    <property type="protein sequence ID" value="RUO47391.1"/>
    <property type="molecule type" value="Genomic_DNA"/>
</dbReference>
<organism evidence="1 2">
    <name type="scientific">Idiomarina fontislapidosi</name>
    <dbReference type="NCBI Taxonomy" id="263723"/>
    <lineage>
        <taxon>Bacteria</taxon>
        <taxon>Pseudomonadati</taxon>
        <taxon>Pseudomonadota</taxon>
        <taxon>Gammaproteobacteria</taxon>
        <taxon>Alteromonadales</taxon>
        <taxon>Idiomarinaceae</taxon>
        <taxon>Idiomarina</taxon>
    </lineage>
</organism>
<evidence type="ECO:0000313" key="2">
    <source>
        <dbReference type="Proteomes" id="UP000287330"/>
    </source>
</evidence>
<sequence>MIDFNSDSKPEDYQFYMRGELKADEEIKLISLRDELSYDSDPEPNSGAVKLLADCFQAANLKVMFLWASDNTGKSSALRLKKFSIESRKLFSAYKRTEHEVFVDDSNSRLVSEIELDDFNETKLPHEILYSATGLFIVSPANNPVNLNEPIVSREYSSNAFDVRGLLHKVRSNNEFCILRYFPADNGRSEAIALIGKRDSLLMRRIANCITRRANTKD</sequence>
<dbReference type="AlphaFoldDB" id="A0A432XF62"/>
<comment type="caution">
    <text evidence="1">The sequence shown here is derived from an EMBL/GenBank/DDBJ whole genome shotgun (WGS) entry which is preliminary data.</text>
</comment>
<accession>A0A432XF62</accession>
<dbReference type="Proteomes" id="UP000287330">
    <property type="component" value="Unassembled WGS sequence"/>
</dbReference>
<protein>
    <submittedName>
        <fullName evidence="1">Uncharacterized protein</fullName>
    </submittedName>
</protein>
<keyword evidence="2" id="KW-1185">Reference proteome</keyword>
<proteinExistence type="predicted"/>
<dbReference type="OrthoDB" id="10008205at2"/>
<reference evidence="2" key="1">
    <citation type="journal article" date="2018" name="Front. Microbiol.">
        <title>Genome-Based Analysis Reveals the Taxonomy and Diversity of the Family Idiomarinaceae.</title>
        <authorList>
            <person name="Liu Y."/>
            <person name="Lai Q."/>
            <person name="Shao Z."/>
        </authorList>
    </citation>
    <scope>NUCLEOTIDE SEQUENCE [LARGE SCALE GENOMIC DNA]</scope>
    <source>
        <strain evidence="2">F23</strain>
    </source>
</reference>
<evidence type="ECO:0000313" key="1">
    <source>
        <dbReference type="EMBL" id="RUO47391.1"/>
    </source>
</evidence>
<name>A0A432XF62_9GAMM</name>
<gene>
    <name evidence="1" type="ORF">CWE25_13365</name>
</gene>